<evidence type="ECO:0000256" key="4">
    <source>
        <dbReference type="ARBA" id="ARBA00023242"/>
    </source>
</evidence>
<comment type="subcellular location">
    <subcellularLocation>
        <location evidence="1">Nucleus</location>
    </subcellularLocation>
</comment>
<dbReference type="InterPro" id="IPR036710">
    <property type="entry name" value="RNA_pol_Rpb5_N_sf"/>
</dbReference>
<keyword evidence="4" id="KW-0539">Nucleus</keyword>
<dbReference type="Gene3D" id="3.90.940.20">
    <property type="entry name" value="RPB5-like RNA polymerase subunit"/>
    <property type="match status" value="1"/>
</dbReference>
<name>A0A4P9WQP3_9FUNG</name>
<dbReference type="GO" id="GO:0006362">
    <property type="term" value="P:transcription elongation by RNA polymerase I"/>
    <property type="evidence" value="ECO:0007669"/>
    <property type="project" value="TreeGrafter"/>
</dbReference>
<dbReference type="InterPro" id="IPR014381">
    <property type="entry name" value="Arch_Rpo5/euc_Rpb5"/>
</dbReference>
<evidence type="ECO:0000256" key="1">
    <source>
        <dbReference type="ARBA" id="ARBA00004123"/>
    </source>
</evidence>
<dbReference type="FunFam" id="3.90.940.20:FF:000001">
    <property type="entry name" value="DNA-directed RNA polymerases I, II, and III subunit RPABC1"/>
    <property type="match status" value="1"/>
</dbReference>
<dbReference type="InterPro" id="IPR005571">
    <property type="entry name" value="RNA_pol_Rpb5_N"/>
</dbReference>
<dbReference type="Pfam" id="PF03871">
    <property type="entry name" value="RNA_pol_Rpb5_N"/>
    <property type="match status" value="1"/>
</dbReference>
<dbReference type="GO" id="GO:0003899">
    <property type="term" value="F:DNA-directed RNA polymerase activity"/>
    <property type="evidence" value="ECO:0007669"/>
    <property type="project" value="InterPro"/>
</dbReference>
<keyword evidence="9" id="KW-1185">Reference proteome</keyword>
<evidence type="ECO:0000256" key="5">
    <source>
        <dbReference type="ARBA" id="ARBA00025765"/>
    </source>
</evidence>
<dbReference type="Proteomes" id="UP000269721">
    <property type="component" value="Unassembled WGS sequence"/>
</dbReference>
<accession>A0A4P9WQP3</accession>
<dbReference type="GO" id="GO:0003677">
    <property type="term" value="F:DNA binding"/>
    <property type="evidence" value="ECO:0007669"/>
    <property type="project" value="InterPro"/>
</dbReference>
<dbReference type="PANTHER" id="PTHR10535">
    <property type="entry name" value="DNA-DIRECTED RNA POLYMERASES I, II, AND III SUBUNIT RPABC1"/>
    <property type="match status" value="1"/>
</dbReference>
<dbReference type="OrthoDB" id="248779at2759"/>
<dbReference type="PANTHER" id="PTHR10535:SF0">
    <property type="entry name" value="DNA-DIRECTED RNA POLYMERASES I, II, AND III SUBUNIT RPABC1"/>
    <property type="match status" value="1"/>
</dbReference>
<dbReference type="SUPFAM" id="SSF53036">
    <property type="entry name" value="Eukaryotic RPB5 N-terminal domain"/>
    <property type="match status" value="1"/>
</dbReference>
<dbReference type="InterPro" id="IPR035913">
    <property type="entry name" value="RPB5-like_sf"/>
</dbReference>
<feature type="domain" description="RNA polymerase Rpb5 N-terminal" evidence="7">
    <location>
        <begin position="6"/>
        <end position="92"/>
    </location>
</feature>
<dbReference type="GO" id="GO:0006366">
    <property type="term" value="P:transcription by RNA polymerase II"/>
    <property type="evidence" value="ECO:0007669"/>
    <property type="project" value="TreeGrafter"/>
</dbReference>
<evidence type="ECO:0000313" key="8">
    <source>
        <dbReference type="EMBL" id="RKO94503.1"/>
    </source>
</evidence>
<comment type="similarity">
    <text evidence="5">Belongs to the archaeal Rpo5/eukaryotic RPB5 RNA polymerase subunit family.</text>
</comment>
<dbReference type="EMBL" id="KZ993879">
    <property type="protein sequence ID" value="RKO94503.1"/>
    <property type="molecule type" value="Genomic_DNA"/>
</dbReference>
<evidence type="ECO:0000256" key="2">
    <source>
        <dbReference type="ARBA" id="ARBA00020809"/>
    </source>
</evidence>
<dbReference type="GO" id="GO:0005666">
    <property type="term" value="C:RNA polymerase III complex"/>
    <property type="evidence" value="ECO:0007669"/>
    <property type="project" value="TreeGrafter"/>
</dbReference>
<evidence type="ECO:0000313" key="9">
    <source>
        <dbReference type="Proteomes" id="UP000269721"/>
    </source>
</evidence>
<dbReference type="Pfam" id="PF01191">
    <property type="entry name" value="RNA_pol_Rpb5_C"/>
    <property type="match status" value="1"/>
</dbReference>
<keyword evidence="8" id="KW-0240">DNA-directed RNA polymerase</keyword>
<proteinExistence type="inferred from homology"/>
<feature type="domain" description="RNA polymerase subunit H/Rpb5 C-terminal" evidence="6">
    <location>
        <begin position="134"/>
        <end position="205"/>
    </location>
</feature>
<keyword evidence="3" id="KW-0804">Transcription</keyword>
<gene>
    <name evidence="8" type="ORF">BDK51DRAFT_21706</name>
</gene>
<evidence type="ECO:0000256" key="3">
    <source>
        <dbReference type="ARBA" id="ARBA00023163"/>
    </source>
</evidence>
<evidence type="ECO:0000259" key="6">
    <source>
        <dbReference type="Pfam" id="PF01191"/>
    </source>
</evidence>
<dbReference type="Gene3D" id="3.40.1340.10">
    <property type="entry name" value="RNA polymerase, Rpb5, N-terminal domain"/>
    <property type="match status" value="1"/>
</dbReference>
<sequence>MNTLLHLWNVYQTVNEMLRDRGYDHLIAGKNIDTFEKFRENHVEDAMNSDLIDRNTMNFVCENREKNKIMMVYFSKEETIGIKHITKIYDKMITGRISHCILVHPKPISPAAKKYLEKTQMVTIESFVEEDLLINITKHRMMPKYHVLTDTEKDLFYKTSRLQDSQFPRISINDPVCRYYGVQRGDVLSITRKSETAGKYVPYHVCN</sequence>
<dbReference type="GO" id="GO:0042797">
    <property type="term" value="P:tRNA transcription by RNA polymerase III"/>
    <property type="evidence" value="ECO:0007669"/>
    <property type="project" value="TreeGrafter"/>
</dbReference>
<organism evidence="8 9">
    <name type="scientific">Blyttiomyces helicus</name>
    <dbReference type="NCBI Taxonomy" id="388810"/>
    <lineage>
        <taxon>Eukaryota</taxon>
        <taxon>Fungi</taxon>
        <taxon>Fungi incertae sedis</taxon>
        <taxon>Chytridiomycota</taxon>
        <taxon>Chytridiomycota incertae sedis</taxon>
        <taxon>Chytridiomycetes</taxon>
        <taxon>Chytridiomycetes incertae sedis</taxon>
        <taxon>Blyttiomyces</taxon>
    </lineage>
</organism>
<evidence type="ECO:0000259" key="7">
    <source>
        <dbReference type="Pfam" id="PF03871"/>
    </source>
</evidence>
<dbReference type="InterPro" id="IPR000783">
    <property type="entry name" value="RNA_pol_subH/Rpb5_C"/>
</dbReference>
<dbReference type="PIRSF" id="PIRSF000747">
    <property type="entry name" value="RPB5"/>
    <property type="match status" value="1"/>
</dbReference>
<dbReference type="SUPFAM" id="SSF55287">
    <property type="entry name" value="RPB5-like RNA polymerase subunit"/>
    <property type="match status" value="1"/>
</dbReference>
<protein>
    <recommendedName>
        <fullName evidence="2">DNA-directed RNA polymerases I, II, and III subunit RPABC1</fullName>
    </recommendedName>
</protein>
<reference evidence="9" key="1">
    <citation type="journal article" date="2018" name="Nat. Microbiol.">
        <title>Leveraging single-cell genomics to expand the fungal tree of life.</title>
        <authorList>
            <person name="Ahrendt S.R."/>
            <person name="Quandt C.A."/>
            <person name="Ciobanu D."/>
            <person name="Clum A."/>
            <person name="Salamov A."/>
            <person name="Andreopoulos B."/>
            <person name="Cheng J.F."/>
            <person name="Woyke T."/>
            <person name="Pelin A."/>
            <person name="Henrissat B."/>
            <person name="Reynolds N.K."/>
            <person name="Benny G.L."/>
            <person name="Smith M.E."/>
            <person name="James T.Y."/>
            <person name="Grigoriev I.V."/>
        </authorList>
    </citation>
    <scope>NUCLEOTIDE SEQUENCE [LARGE SCALE GENOMIC DNA]</scope>
</reference>
<dbReference type="AlphaFoldDB" id="A0A4P9WQP3"/>
<dbReference type="GO" id="GO:0005665">
    <property type="term" value="C:RNA polymerase II, core complex"/>
    <property type="evidence" value="ECO:0007669"/>
    <property type="project" value="TreeGrafter"/>
</dbReference>
<dbReference type="GO" id="GO:0005736">
    <property type="term" value="C:RNA polymerase I complex"/>
    <property type="evidence" value="ECO:0007669"/>
    <property type="project" value="TreeGrafter"/>
</dbReference>